<dbReference type="InterPro" id="IPR020449">
    <property type="entry name" value="Tscrpt_reg_AraC-type_HTH"/>
</dbReference>
<evidence type="ECO:0000256" key="2">
    <source>
        <dbReference type="ARBA" id="ARBA00023125"/>
    </source>
</evidence>
<keyword evidence="5" id="KW-0175">Coiled coil</keyword>
<dbReference type="GO" id="GO:0043565">
    <property type="term" value="F:sequence-specific DNA binding"/>
    <property type="evidence" value="ECO:0007669"/>
    <property type="project" value="InterPro"/>
</dbReference>
<evidence type="ECO:0000313" key="9">
    <source>
        <dbReference type="Proteomes" id="UP000823633"/>
    </source>
</evidence>
<comment type="caution">
    <text evidence="8">The sequence shown here is derived from an EMBL/GenBank/DDBJ whole genome shotgun (WGS) entry which is preliminary data.</text>
</comment>
<dbReference type="InterPro" id="IPR018060">
    <property type="entry name" value="HTH_AraC"/>
</dbReference>
<dbReference type="Pfam" id="PF12833">
    <property type="entry name" value="HTH_18"/>
    <property type="match status" value="1"/>
</dbReference>
<keyword evidence="3" id="KW-0804">Transcription</keyword>
<feature type="domain" description="Response regulatory" evidence="7">
    <location>
        <begin position="4"/>
        <end position="122"/>
    </location>
</feature>
<dbReference type="AlphaFoldDB" id="A0A9D9ED19"/>
<evidence type="ECO:0000313" key="8">
    <source>
        <dbReference type="EMBL" id="MBO8442884.1"/>
    </source>
</evidence>
<dbReference type="SMART" id="SM00342">
    <property type="entry name" value="HTH_ARAC"/>
    <property type="match status" value="1"/>
</dbReference>
<dbReference type="GO" id="GO:0000160">
    <property type="term" value="P:phosphorelay signal transduction system"/>
    <property type="evidence" value="ECO:0007669"/>
    <property type="project" value="InterPro"/>
</dbReference>
<dbReference type="PRINTS" id="PR00032">
    <property type="entry name" value="HTHARAC"/>
</dbReference>
<evidence type="ECO:0000256" key="5">
    <source>
        <dbReference type="SAM" id="Coils"/>
    </source>
</evidence>
<keyword evidence="4" id="KW-0597">Phosphoprotein</keyword>
<dbReference type="CDD" id="cd17536">
    <property type="entry name" value="REC_YesN-like"/>
    <property type="match status" value="1"/>
</dbReference>
<dbReference type="Pfam" id="PF00072">
    <property type="entry name" value="Response_reg"/>
    <property type="match status" value="1"/>
</dbReference>
<dbReference type="PROSITE" id="PS50110">
    <property type="entry name" value="RESPONSE_REGULATORY"/>
    <property type="match status" value="1"/>
</dbReference>
<dbReference type="InterPro" id="IPR011006">
    <property type="entry name" value="CheY-like_superfamily"/>
</dbReference>
<dbReference type="PANTHER" id="PTHR43280:SF31">
    <property type="entry name" value="TRANSCRIPTIONAL REGULATORY PROTEIN"/>
    <property type="match status" value="1"/>
</dbReference>
<dbReference type="Gene3D" id="3.40.50.2300">
    <property type="match status" value="1"/>
</dbReference>
<dbReference type="EMBL" id="JADIMU010000025">
    <property type="protein sequence ID" value="MBO8442884.1"/>
    <property type="molecule type" value="Genomic_DNA"/>
</dbReference>
<accession>A0A9D9ED19</accession>
<keyword evidence="1" id="KW-0805">Transcription regulation</keyword>
<dbReference type="PROSITE" id="PS00041">
    <property type="entry name" value="HTH_ARAC_FAMILY_1"/>
    <property type="match status" value="1"/>
</dbReference>
<reference evidence="8" key="2">
    <citation type="journal article" date="2021" name="PeerJ">
        <title>Extensive microbial diversity within the chicken gut microbiome revealed by metagenomics and culture.</title>
        <authorList>
            <person name="Gilroy R."/>
            <person name="Ravi A."/>
            <person name="Getino M."/>
            <person name="Pursley I."/>
            <person name="Horton D.L."/>
            <person name="Alikhan N.F."/>
            <person name="Baker D."/>
            <person name="Gharbi K."/>
            <person name="Hall N."/>
            <person name="Watson M."/>
            <person name="Adriaenssens E.M."/>
            <person name="Foster-Nyarko E."/>
            <person name="Jarju S."/>
            <person name="Secka A."/>
            <person name="Antonio M."/>
            <person name="Oren A."/>
            <person name="Chaudhuri R.R."/>
            <person name="La Ragione R."/>
            <person name="Hildebrand F."/>
            <person name="Pallen M.J."/>
        </authorList>
    </citation>
    <scope>NUCLEOTIDE SEQUENCE</scope>
    <source>
        <strain evidence="8">11167</strain>
    </source>
</reference>
<reference evidence="8" key="1">
    <citation type="submission" date="2020-10" db="EMBL/GenBank/DDBJ databases">
        <authorList>
            <person name="Gilroy R."/>
        </authorList>
    </citation>
    <scope>NUCLEOTIDE SEQUENCE</scope>
    <source>
        <strain evidence="8">11167</strain>
    </source>
</reference>
<sequence length="529" mass="59202">MAYKVLIADDEPLVLIGLQDLIDWSAEGYEVVGQARNGKILLDEIARTEPDLVITDIKMPLMSGIEVLEEVRRTERPLPLFIFLTSFEEFDLIKRAMSLEAVDYIVKLELDKKQLTDALQRSARRIGELKGNDGGGHVVGERKLLQDRYLTRLLFSMDSGQLDTRDVGLDFEDDSAFAVVLVTLPSLMAGEDGQKAMGLYSSACRLIEDTASRYTACHVVQLDLGHIAAIMPFPAKAVAGYRSYVHSAFKASLEGLKNYFSLDAYVYCGPLVDDIRRLPESFAKAKLLTTMQNTGEAHILFFDHSGSGDRQEPHLDSALFTRAFSELNAQLLTQGIQTLVQQMESLQLPRIESIDLASSILYLAKALVPDAETCLNGIFASQGNIYSYRCLYQAYDSREVAAWLRTFCKGLCDLFTEKRQDYRLQTVQRVQAYIDDNVSKKLSLGMVASIFGYSQNYLSSLFSRYASMSFVDYVNKAKVEKAKQLLADPNALVYEVASNLGFESPFYFSKVFKKETGLSPTAWQGRLKG</sequence>
<dbReference type="InterPro" id="IPR001789">
    <property type="entry name" value="Sig_transdc_resp-reg_receiver"/>
</dbReference>
<organism evidence="8 9">
    <name type="scientific">Candidatus Aphodenecus pullistercoris</name>
    <dbReference type="NCBI Taxonomy" id="2840669"/>
    <lineage>
        <taxon>Bacteria</taxon>
        <taxon>Pseudomonadati</taxon>
        <taxon>Spirochaetota</taxon>
        <taxon>Spirochaetia</taxon>
        <taxon>Spirochaetales</taxon>
        <taxon>Candidatus Aphodenecus</taxon>
    </lineage>
</organism>
<dbReference type="SUPFAM" id="SSF46689">
    <property type="entry name" value="Homeodomain-like"/>
    <property type="match status" value="2"/>
</dbReference>
<feature type="coiled-coil region" evidence="5">
    <location>
        <begin position="105"/>
        <end position="132"/>
    </location>
</feature>
<gene>
    <name evidence="8" type="ORF">IAC42_03910</name>
</gene>
<evidence type="ECO:0000256" key="1">
    <source>
        <dbReference type="ARBA" id="ARBA00023015"/>
    </source>
</evidence>
<dbReference type="PANTHER" id="PTHR43280">
    <property type="entry name" value="ARAC-FAMILY TRANSCRIPTIONAL REGULATOR"/>
    <property type="match status" value="1"/>
</dbReference>
<evidence type="ECO:0000259" key="7">
    <source>
        <dbReference type="PROSITE" id="PS50110"/>
    </source>
</evidence>
<dbReference type="PROSITE" id="PS01124">
    <property type="entry name" value="HTH_ARAC_FAMILY_2"/>
    <property type="match status" value="1"/>
</dbReference>
<feature type="modified residue" description="4-aspartylphosphate" evidence="4">
    <location>
        <position position="56"/>
    </location>
</feature>
<dbReference type="SUPFAM" id="SSF52172">
    <property type="entry name" value="CheY-like"/>
    <property type="match status" value="1"/>
</dbReference>
<dbReference type="InterPro" id="IPR009057">
    <property type="entry name" value="Homeodomain-like_sf"/>
</dbReference>
<keyword evidence="2" id="KW-0238">DNA-binding</keyword>
<dbReference type="Proteomes" id="UP000823633">
    <property type="component" value="Unassembled WGS sequence"/>
</dbReference>
<dbReference type="GO" id="GO:0003700">
    <property type="term" value="F:DNA-binding transcription factor activity"/>
    <property type="evidence" value="ECO:0007669"/>
    <property type="project" value="InterPro"/>
</dbReference>
<evidence type="ECO:0000256" key="4">
    <source>
        <dbReference type="PROSITE-ProRule" id="PRU00169"/>
    </source>
</evidence>
<dbReference type="SMART" id="SM00448">
    <property type="entry name" value="REC"/>
    <property type="match status" value="1"/>
</dbReference>
<protein>
    <submittedName>
        <fullName evidence="8">Response regulator</fullName>
    </submittedName>
</protein>
<proteinExistence type="predicted"/>
<name>A0A9D9ED19_9SPIR</name>
<evidence type="ECO:0000256" key="3">
    <source>
        <dbReference type="ARBA" id="ARBA00023163"/>
    </source>
</evidence>
<evidence type="ECO:0000259" key="6">
    <source>
        <dbReference type="PROSITE" id="PS01124"/>
    </source>
</evidence>
<feature type="domain" description="HTH araC/xylS-type" evidence="6">
    <location>
        <begin position="428"/>
        <end position="526"/>
    </location>
</feature>
<dbReference type="Gene3D" id="1.10.10.60">
    <property type="entry name" value="Homeodomain-like"/>
    <property type="match status" value="2"/>
</dbReference>
<dbReference type="InterPro" id="IPR018062">
    <property type="entry name" value="HTH_AraC-typ_CS"/>
</dbReference>